<dbReference type="FunFam" id="1.20.1070.10:FF:000024">
    <property type="entry name" value="Olfactory receptor"/>
    <property type="match status" value="1"/>
</dbReference>
<evidence type="ECO:0000256" key="7">
    <source>
        <dbReference type="ARBA" id="ARBA00023040"/>
    </source>
</evidence>
<evidence type="ECO:0000256" key="9">
    <source>
        <dbReference type="ARBA" id="ARBA00023157"/>
    </source>
</evidence>
<dbReference type="InterPro" id="IPR000725">
    <property type="entry name" value="Olfact_rcpt"/>
</dbReference>
<dbReference type="GO" id="GO:0005886">
    <property type="term" value="C:plasma membrane"/>
    <property type="evidence" value="ECO:0007669"/>
    <property type="project" value="UniProtKB-SubCell"/>
</dbReference>
<evidence type="ECO:0000313" key="16">
    <source>
        <dbReference type="EMBL" id="KAK2831461.1"/>
    </source>
</evidence>
<keyword evidence="11" id="KW-0325">Glycoprotein</keyword>
<feature type="transmembrane region" description="Helical" evidence="14">
    <location>
        <begin position="23"/>
        <end position="49"/>
    </location>
</feature>
<dbReference type="PROSITE" id="PS00237">
    <property type="entry name" value="G_PROTEIN_RECEP_F1_1"/>
    <property type="match status" value="1"/>
</dbReference>
<protein>
    <recommendedName>
        <fullName evidence="14">Olfactory receptor</fullName>
    </recommendedName>
</protein>
<dbReference type="PANTHER" id="PTHR26451">
    <property type="entry name" value="G_PROTEIN_RECEP_F1_2 DOMAIN-CONTAINING PROTEIN"/>
    <property type="match status" value="1"/>
</dbReference>
<evidence type="ECO:0000256" key="12">
    <source>
        <dbReference type="ARBA" id="ARBA00023224"/>
    </source>
</evidence>
<feature type="transmembrane region" description="Helical" evidence="14">
    <location>
        <begin position="194"/>
        <end position="216"/>
    </location>
</feature>
<feature type="transmembrane region" description="Helical" evidence="14">
    <location>
        <begin position="100"/>
        <end position="118"/>
    </location>
</feature>
<dbReference type="Proteomes" id="UP001187315">
    <property type="component" value="Unassembled WGS sequence"/>
</dbReference>
<evidence type="ECO:0000313" key="17">
    <source>
        <dbReference type="Proteomes" id="UP001187315"/>
    </source>
</evidence>
<evidence type="ECO:0000256" key="10">
    <source>
        <dbReference type="ARBA" id="ARBA00023170"/>
    </source>
</evidence>
<gene>
    <name evidence="16" type="ORF">Q7C36_016547</name>
</gene>
<evidence type="ECO:0000256" key="5">
    <source>
        <dbReference type="ARBA" id="ARBA00022725"/>
    </source>
</evidence>
<keyword evidence="4 13" id="KW-0812">Transmembrane</keyword>
<accession>A0AA88SAC1</accession>
<dbReference type="PROSITE" id="PS50262">
    <property type="entry name" value="G_PROTEIN_RECEP_F1_2"/>
    <property type="match status" value="1"/>
</dbReference>
<dbReference type="InterPro" id="IPR000276">
    <property type="entry name" value="GPCR_Rhodpsn"/>
</dbReference>
<evidence type="ECO:0000256" key="4">
    <source>
        <dbReference type="ARBA" id="ARBA00022692"/>
    </source>
</evidence>
<dbReference type="AlphaFoldDB" id="A0AA88SAC1"/>
<reference evidence="16" key="1">
    <citation type="submission" date="2023-08" db="EMBL/GenBank/DDBJ databases">
        <title>Pelteobagrus vachellii genome.</title>
        <authorList>
            <person name="Liu H."/>
        </authorList>
    </citation>
    <scope>NUCLEOTIDE SEQUENCE</scope>
    <source>
        <strain evidence="16">PRFRI_2022a</strain>
        <tissue evidence="16">Muscle</tissue>
    </source>
</reference>
<evidence type="ECO:0000256" key="6">
    <source>
        <dbReference type="ARBA" id="ARBA00022989"/>
    </source>
</evidence>
<evidence type="ECO:0000256" key="1">
    <source>
        <dbReference type="ARBA" id="ARBA00004651"/>
    </source>
</evidence>
<dbReference type="GO" id="GO:0004984">
    <property type="term" value="F:olfactory receptor activity"/>
    <property type="evidence" value="ECO:0007669"/>
    <property type="project" value="InterPro"/>
</dbReference>
<keyword evidence="6 14" id="KW-1133">Transmembrane helix</keyword>
<organism evidence="16 17">
    <name type="scientific">Tachysurus vachellii</name>
    <name type="common">Darkbarbel catfish</name>
    <name type="synonym">Pelteobagrus vachellii</name>
    <dbReference type="NCBI Taxonomy" id="175792"/>
    <lineage>
        <taxon>Eukaryota</taxon>
        <taxon>Metazoa</taxon>
        <taxon>Chordata</taxon>
        <taxon>Craniata</taxon>
        <taxon>Vertebrata</taxon>
        <taxon>Euteleostomi</taxon>
        <taxon>Actinopterygii</taxon>
        <taxon>Neopterygii</taxon>
        <taxon>Teleostei</taxon>
        <taxon>Ostariophysi</taxon>
        <taxon>Siluriformes</taxon>
        <taxon>Bagridae</taxon>
        <taxon>Tachysurus</taxon>
    </lineage>
</organism>
<evidence type="ECO:0000256" key="8">
    <source>
        <dbReference type="ARBA" id="ARBA00023136"/>
    </source>
</evidence>
<proteinExistence type="inferred from homology"/>
<dbReference type="PANTHER" id="PTHR26451:SF885">
    <property type="entry name" value="OLFACTORY RECEPTOR"/>
    <property type="match status" value="1"/>
</dbReference>
<dbReference type="GO" id="GO:0004930">
    <property type="term" value="F:G protein-coupled receptor activity"/>
    <property type="evidence" value="ECO:0007669"/>
    <property type="project" value="UniProtKB-KW"/>
</dbReference>
<keyword evidence="8 14" id="KW-0472">Membrane</keyword>
<dbReference type="Pfam" id="PF13853">
    <property type="entry name" value="7tm_4"/>
    <property type="match status" value="1"/>
</dbReference>
<dbReference type="EMBL" id="JAVHJS010000017">
    <property type="protein sequence ID" value="KAK2831461.1"/>
    <property type="molecule type" value="Genomic_DNA"/>
</dbReference>
<evidence type="ECO:0000256" key="14">
    <source>
        <dbReference type="RuleBase" id="RU363047"/>
    </source>
</evidence>
<feature type="domain" description="G-protein coupled receptors family 1 profile" evidence="15">
    <location>
        <begin position="39"/>
        <end position="289"/>
    </location>
</feature>
<name>A0AA88SAC1_TACVA</name>
<comment type="similarity">
    <text evidence="13">Belongs to the G-protein coupled receptor 1 family.</text>
</comment>
<comment type="subcellular location">
    <subcellularLocation>
        <location evidence="1 14">Cell membrane</location>
        <topology evidence="1 14">Multi-pass membrane protein</topology>
    </subcellularLocation>
</comment>
<keyword evidence="7 13" id="KW-0297">G-protein coupled receptor</keyword>
<evidence type="ECO:0000256" key="13">
    <source>
        <dbReference type="RuleBase" id="RU000688"/>
    </source>
</evidence>
<keyword evidence="3 14" id="KW-0716">Sensory transduction</keyword>
<feature type="transmembrane region" description="Helical" evidence="14">
    <location>
        <begin position="139"/>
        <end position="156"/>
    </location>
</feature>
<feature type="transmembrane region" description="Helical" evidence="14">
    <location>
        <begin position="58"/>
        <end position="80"/>
    </location>
</feature>
<keyword evidence="5 14" id="KW-0552">Olfaction</keyword>
<feature type="transmembrane region" description="Helical" evidence="14">
    <location>
        <begin position="268"/>
        <end position="291"/>
    </location>
</feature>
<evidence type="ECO:0000256" key="3">
    <source>
        <dbReference type="ARBA" id="ARBA00022606"/>
    </source>
</evidence>
<dbReference type="SUPFAM" id="SSF81321">
    <property type="entry name" value="Family A G protein-coupled receptor-like"/>
    <property type="match status" value="1"/>
</dbReference>
<dbReference type="PRINTS" id="PR00237">
    <property type="entry name" value="GPCRRHODOPSN"/>
</dbReference>
<keyword evidence="17" id="KW-1185">Reference proteome</keyword>
<dbReference type="InterPro" id="IPR017452">
    <property type="entry name" value="GPCR_Rhodpsn_7TM"/>
</dbReference>
<dbReference type="PRINTS" id="PR00245">
    <property type="entry name" value="OLFACTORYR"/>
</dbReference>
<evidence type="ECO:0000256" key="11">
    <source>
        <dbReference type="ARBA" id="ARBA00023180"/>
    </source>
</evidence>
<keyword evidence="12 13" id="KW-0807">Transducer</keyword>
<feature type="transmembrane region" description="Helical" evidence="14">
    <location>
        <begin position="237"/>
        <end position="256"/>
    </location>
</feature>
<keyword evidence="9" id="KW-1015">Disulfide bond</keyword>
<sequence>MVNSTYFTTIILTGYLDVAQANYYYFALLIILYITIILANSLLIGVIVVERSLHEPMYILLCCLFFNELYGSAAFFPFILTSLLNTSHEFTLGSCYVQIFFLYTYASVEFGSLAVMSLDRYMAICHPFLYRSVVTCNRVYILIVLVWLIAIIKLSINISLSSPLKLCGNVIEKVYCDNFLLVKLACSDTNVNNIYGIIGAIVTIILPSLLIVYSFVKILRVCLNSSVETTQKAMTTCIPQLVSFLNFSLGCSFEIFSSRFDKVQMHFMLRVIISVYFVICPPFLNPIMYGIRLSKINSAVKKHFRYFQQPLKSVQN</sequence>
<dbReference type="GO" id="GO:0005549">
    <property type="term" value="F:odorant binding"/>
    <property type="evidence" value="ECO:0007669"/>
    <property type="project" value="TreeGrafter"/>
</dbReference>
<dbReference type="InterPro" id="IPR052921">
    <property type="entry name" value="GPCR1_Superfamily_Member"/>
</dbReference>
<keyword evidence="2 14" id="KW-1003">Cell membrane</keyword>
<evidence type="ECO:0000256" key="2">
    <source>
        <dbReference type="ARBA" id="ARBA00022475"/>
    </source>
</evidence>
<comment type="caution">
    <text evidence="16">The sequence shown here is derived from an EMBL/GenBank/DDBJ whole genome shotgun (WGS) entry which is preliminary data.</text>
</comment>
<keyword evidence="10 13" id="KW-0675">Receptor</keyword>
<evidence type="ECO:0000259" key="15">
    <source>
        <dbReference type="PROSITE" id="PS50262"/>
    </source>
</evidence>
<dbReference type="Gene3D" id="1.20.1070.10">
    <property type="entry name" value="Rhodopsin 7-helix transmembrane proteins"/>
    <property type="match status" value="1"/>
</dbReference>